<dbReference type="CDD" id="cd08900">
    <property type="entry name" value="SRPBCC_CalC_Aha1-like_7"/>
    <property type="match status" value="1"/>
</dbReference>
<evidence type="ECO:0000313" key="3">
    <source>
        <dbReference type="EMBL" id="MFC3995985.1"/>
    </source>
</evidence>
<dbReference type="SUPFAM" id="SSF55961">
    <property type="entry name" value="Bet v1-like"/>
    <property type="match status" value="1"/>
</dbReference>
<reference evidence="4" key="1">
    <citation type="journal article" date="2019" name="Int. J. Syst. Evol. Microbiol.">
        <title>The Global Catalogue of Microorganisms (GCM) 10K type strain sequencing project: providing services to taxonomists for standard genome sequencing and annotation.</title>
        <authorList>
            <consortium name="The Broad Institute Genomics Platform"/>
            <consortium name="The Broad Institute Genome Sequencing Center for Infectious Disease"/>
            <person name="Wu L."/>
            <person name="Ma J."/>
        </authorList>
    </citation>
    <scope>NUCLEOTIDE SEQUENCE [LARGE SCALE GENOMIC DNA]</scope>
    <source>
        <strain evidence="4">TBRC 1826</strain>
    </source>
</reference>
<dbReference type="Pfam" id="PF08327">
    <property type="entry name" value="AHSA1"/>
    <property type="match status" value="1"/>
</dbReference>
<organism evidence="3 4">
    <name type="scientific">Nocardiopsis sediminis</name>
    <dbReference type="NCBI Taxonomy" id="1778267"/>
    <lineage>
        <taxon>Bacteria</taxon>
        <taxon>Bacillati</taxon>
        <taxon>Actinomycetota</taxon>
        <taxon>Actinomycetes</taxon>
        <taxon>Streptosporangiales</taxon>
        <taxon>Nocardiopsidaceae</taxon>
        <taxon>Nocardiopsis</taxon>
    </lineage>
</organism>
<dbReference type="InterPro" id="IPR013538">
    <property type="entry name" value="ASHA1/2-like_C"/>
</dbReference>
<dbReference type="Gene3D" id="3.30.530.20">
    <property type="match status" value="1"/>
</dbReference>
<proteinExistence type="inferred from homology"/>
<feature type="domain" description="Activator of Hsp90 ATPase homologue 1/2-like C-terminal" evidence="2">
    <location>
        <begin position="19"/>
        <end position="151"/>
    </location>
</feature>
<dbReference type="RefSeq" id="WP_378531644.1">
    <property type="nucleotide sequence ID" value="NZ_JBHSBH010000006.1"/>
</dbReference>
<comment type="similarity">
    <text evidence="1">Belongs to the AHA1 family.</text>
</comment>
<evidence type="ECO:0000256" key="1">
    <source>
        <dbReference type="ARBA" id="ARBA00006817"/>
    </source>
</evidence>
<accession>A0ABV8FMX3</accession>
<dbReference type="EMBL" id="JBHSBH010000006">
    <property type="protein sequence ID" value="MFC3995985.1"/>
    <property type="molecule type" value="Genomic_DNA"/>
</dbReference>
<dbReference type="Proteomes" id="UP001595847">
    <property type="component" value="Unassembled WGS sequence"/>
</dbReference>
<sequence>MSGRSVTHATFTIERDFPATPQRVFAAFSVPATKARWFAGPDEWGNSAFELDFRVGGREFNRGGPKEGPVHTFEAVFQDIVPDQRIVYSYDMRADDTRLSVSLATLEFHPEGTGTRLVLTEQGAYLDGHDDPGLRERGTLVLLDSLAAELERPAGS</sequence>
<name>A0ABV8FMX3_9ACTN</name>
<comment type="caution">
    <text evidence="3">The sequence shown here is derived from an EMBL/GenBank/DDBJ whole genome shotgun (WGS) entry which is preliminary data.</text>
</comment>
<dbReference type="InterPro" id="IPR023393">
    <property type="entry name" value="START-like_dom_sf"/>
</dbReference>
<protein>
    <submittedName>
        <fullName evidence="3">SRPBCC family protein</fullName>
    </submittedName>
</protein>
<evidence type="ECO:0000313" key="4">
    <source>
        <dbReference type="Proteomes" id="UP001595847"/>
    </source>
</evidence>
<evidence type="ECO:0000259" key="2">
    <source>
        <dbReference type="Pfam" id="PF08327"/>
    </source>
</evidence>
<keyword evidence="4" id="KW-1185">Reference proteome</keyword>
<gene>
    <name evidence="3" type="ORF">ACFOVU_08670</name>
</gene>